<dbReference type="AlphaFoldDB" id="A0A5C1NLL8"/>
<dbReference type="InterPro" id="IPR022742">
    <property type="entry name" value="Hydrolase_4"/>
</dbReference>
<dbReference type="KEGG" id="hbh:E4T21_16830"/>
<sequence>MEATRHQLGAPCHHPLELTLHKASNDIKGVVQINPATGVTERMYLPFAQYLAAQGFAVVTFNYRGVGLQSMEAKSVDAGFTDWADHDIERITSWVSEHFDSLPHFAIGHSFGGHAIGLCESSQRLTAAVTICSQAGCLRFIRPLHERWKVALLLKVIGPVTAKLLGYFPGKRLGVSENVPAKIMQQWSRWTSMPNYFFDDPEVDAAKRFARPAMPLLAIGIDDDRWAPSEAIDLMTSYFTGCAVTRMQLGSHESQGAPVGHMGYFRSRHADTLWPVIGQWLHRQL</sequence>
<dbReference type="GO" id="GO:0016787">
    <property type="term" value="F:hydrolase activity"/>
    <property type="evidence" value="ECO:0007669"/>
    <property type="project" value="UniProtKB-KW"/>
</dbReference>
<dbReference type="InterPro" id="IPR029058">
    <property type="entry name" value="AB_hydrolase_fold"/>
</dbReference>
<protein>
    <submittedName>
        <fullName evidence="2">Alpha/beta fold hydrolase</fullName>
    </submittedName>
</protein>
<organism evidence="2 3">
    <name type="scientific">Halomonas binhaiensis</name>
    <dbReference type="NCBI Taxonomy" id="2562282"/>
    <lineage>
        <taxon>Bacteria</taxon>
        <taxon>Pseudomonadati</taxon>
        <taxon>Pseudomonadota</taxon>
        <taxon>Gammaproteobacteria</taxon>
        <taxon>Oceanospirillales</taxon>
        <taxon>Halomonadaceae</taxon>
        <taxon>Halomonas</taxon>
    </lineage>
</organism>
<reference evidence="2" key="1">
    <citation type="submission" date="2021-02" db="EMBL/GenBank/DDBJ databases">
        <title>Strain Y2R2, a novel species of the genus Halomonas.</title>
        <authorList>
            <person name="Huang H."/>
        </authorList>
    </citation>
    <scope>NUCLEOTIDE SEQUENCE</scope>
    <source>
        <strain evidence="2">Y2R2</strain>
    </source>
</reference>
<evidence type="ECO:0000313" key="3">
    <source>
        <dbReference type="Proteomes" id="UP000324285"/>
    </source>
</evidence>
<dbReference type="SUPFAM" id="SSF53474">
    <property type="entry name" value="alpha/beta-Hydrolases"/>
    <property type="match status" value="1"/>
</dbReference>
<accession>A0A5C1NLL8</accession>
<dbReference type="OrthoDB" id="9785076at2"/>
<dbReference type="EMBL" id="CP038437">
    <property type="protein sequence ID" value="QEM83025.1"/>
    <property type="molecule type" value="Genomic_DNA"/>
</dbReference>
<dbReference type="InterPro" id="IPR017208">
    <property type="entry name" value="UCP037442_abhydr"/>
</dbReference>
<gene>
    <name evidence="2" type="ORF">E4T21_16830</name>
</gene>
<name>A0A5C1NLL8_9GAMM</name>
<evidence type="ECO:0000313" key="2">
    <source>
        <dbReference type="EMBL" id="QEM83025.1"/>
    </source>
</evidence>
<keyword evidence="2" id="KW-0378">Hydrolase</keyword>
<dbReference type="Pfam" id="PF12146">
    <property type="entry name" value="Hydrolase_4"/>
    <property type="match status" value="1"/>
</dbReference>
<dbReference type="PIRSF" id="PIRSF037442">
    <property type="entry name" value="UCP037442_abhydr"/>
    <property type="match status" value="1"/>
</dbReference>
<dbReference type="Proteomes" id="UP000324285">
    <property type="component" value="Chromosome"/>
</dbReference>
<feature type="domain" description="Serine aminopeptidase S33" evidence="1">
    <location>
        <begin position="28"/>
        <end position="124"/>
    </location>
</feature>
<proteinExistence type="predicted"/>
<dbReference type="RefSeq" id="WP_149286147.1">
    <property type="nucleotide sequence ID" value="NZ_CP038437.2"/>
</dbReference>
<keyword evidence="3" id="KW-1185">Reference proteome</keyword>
<dbReference type="Gene3D" id="3.40.50.1820">
    <property type="entry name" value="alpha/beta hydrolase"/>
    <property type="match status" value="1"/>
</dbReference>
<evidence type="ECO:0000259" key="1">
    <source>
        <dbReference type="Pfam" id="PF12146"/>
    </source>
</evidence>